<dbReference type="PANTHER" id="PTHR21152">
    <property type="entry name" value="AMINOTRANSFERASE CLASS V"/>
    <property type="match status" value="1"/>
</dbReference>
<evidence type="ECO:0000313" key="7">
    <source>
        <dbReference type="EMBL" id="AMO92805.1"/>
    </source>
</evidence>
<feature type="domain" description="Aminotransferase class V" evidence="6">
    <location>
        <begin position="51"/>
        <end position="295"/>
    </location>
</feature>
<reference evidence="7 8" key="1">
    <citation type="submission" date="2015-11" db="EMBL/GenBank/DDBJ databases">
        <title>Exploring the genomic traits of fungus-feeding bacterial genus Collimonas.</title>
        <authorList>
            <person name="Song C."/>
            <person name="Schmidt R."/>
            <person name="de Jager V."/>
            <person name="Krzyzanowska D."/>
            <person name="Jongedijk E."/>
            <person name="Cankar K."/>
            <person name="Beekwilder J."/>
            <person name="van Veen A."/>
            <person name="de Boer W."/>
            <person name="van Veen J.A."/>
            <person name="Garbeva P."/>
        </authorList>
    </citation>
    <scope>NUCLEOTIDE SEQUENCE [LARGE SCALE GENOMIC DNA]</scope>
    <source>
        <strain evidence="7 8">Ter6</strain>
    </source>
</reference>
<sequence>MLTLDFHPAGRHFLQIPGPSPVPDRILRAMSYPTIDHRGPEFGALGLQVLAGIKKIFKTVQPVVIYPASGTGAWEAALTNTLSAGDTVLMYETGHFATLWKKMAEALGLKPEFLGLPGIEGWRHGVQADRIEQRLRQDSEHQIKAVCVVHNETSTGVTSDIAAVRRAIDAAGHPALLIVDTISGLASADYRHDEWGVDVTVSGSQKGLMLPPGISFNAVSQKAIAASKNARLPKAFWDWTDIIEMNQSGYWPYTPNTNLLYGLSEALEMILGEGLDHVFARHQRLASACRDAVRAWGLEIQCADPALYSPVLTGVMTPPGFDADAIRKTIYENFNMSLGTGLGKMKGGMFRIGHLGEANDLTLMATLAGCEMGLKLAGVPLAGSGVVAAMDNLAAQKSKPVLKAA</sequence>
<comment type="cofactor">
    <cofactor evidence="1 5">
        <name>pyridoxal 5'-phosphate</name>
        <dbReference type="ChEBI" id="CHEBI:597326"/>
    </cofactor>
</comment>
<keyword evidence="3 5" id="KW-0663">Pyridoxal phosphate</keyword>
<keyword evidence="7" id="KW-0032">Aminotransferase</keyword>
<evidence type="ECO:0000256" key="3">
    <source>
        <dbReference type="ARBA" id="ARBA00022898"/>
    </source>
</evidence>
<dbReference type="PANTHER" id="PTHR21152:SF40">
    <property type="entry name" value="ALANINE--GLYOXYLATE AMINOTRANSFERASE"/>
    <property type="match status" value="1"/>
</dbReference>
<dbReference type="SUPFAM" id="SSF53383">
    <property type="entry name" value="PLP-dependent transferases"/>
    <property type="match status" value="1"/>
</dbReference>
<dbReference type="Gene3D" id="3.40.640.10">
    <property type="entry name" value="Type I PLP-dependent aspartate aminotransferase-like (Major domain)"/>
    <property type="match status" value="1"/>
</dbReference>
<accession>A0A127P578</accession>
<dbReference type="InterPro" id="IPR015421">
    <property type="entry name" value="PyrdxlP-dep_Trfase_major"/>
</dbReference>
<dbReference type="PIRSF" id="PIRSF000524">
    <property type="entry name" value="SPT"/>
    <property type="match status" value="1"/>
</dbReference>
<dbReference type="FunFam" id="3.90.1150.10:FF:000031">
    <property type="entry name" value="Serine--glyoxylate aminotransferase"/>
    <property type="match status" value="1"/>
</dbReference>
<dbReference type="OrthoDB" id="9766472at2"/>
<dbReference type="InterPro" id="IPR015424">
    <property type="entry name" value="PyrdxlP-dep_Trfase"/>
</dbReference>
<dbReference type="InterPro" id="IPR000192">
    <property type="entry name" value="Aminotrans_V_dom"/>
</dbReference>
<dbReference type="Pfam" id="PF00266">
    <property type="entry name" value="Aminotran_5"/>
    <property type="match status" value="1"/>
</dbReference>
<evidence type="ECO:0000259" key="6">
    <source>
        <dbReference type="Pfam" id="PF00266"/>
    </source>
</evidence>
<dbReference type="InterPro" id="IPR024169">
    <property type="entry name" value="SP_NH2Trfase/AEP_transaminase"/>
</dbReference>
<organism evidence="7">
    <name type="scientific">Collimonas fungivorans</name>
    <dbReference type="NCBI Taxonomy" id="158899"/>
    <lineage>
        <taxon>Bacteria</taxon>
        <taxon>Pseudomonadati</taxon>
        <taxon>Pseudomonadota</taxon>
        <taxon>Betaproteobacteria</taxon>
        <taxon>Burkholderiales</taxon>
        <taxon>Oxalobacteraceae</taxon>
        <taxon>Collimonas</taxon>
    </lineage>
</organism>
<dbReference type="AlphaFoldDB" id="A0A127P578"/>
<dbReference type="PATRIC" id="fig|158899.10.peg.74"/>
<dbReference type="RefSeq" id="WP_061538245.1">
    <property type="nucleotide sequence ID" value="NZ_CP013232.1"/>
</dbReference>
<feature type="modified residue" description="N6-(pyridoxal phosphate)lysine" evidence="5">
    <location>
        <position position="206"/>
    </location>
</feature>
<dbReference type="FunFam" id="3.40.640.10:FF:000054">
    <property type="entry name" value="Serine--glyoxylate aminotransferase"/>
    <property type="match status" value="1"/>
</dbReference>
<dbReference type="InterPro" id="IPR015422">
    <property type="entry name" value="PyrdxlP-dep_Trfase_small"/>
</dbReference>
<comment type="similarity">
    <text evidence="2">Belongs to the class-V pyridoxal-phosphate-dependent aminotransferase family.</text>
</comment>
<keyword evidence="7" id="KW-0808">Transferase</keyword>
<dbReference type="GO" id="GO:0019265">
    <property type="term" value="P:glycine biosynthetic process, by transamination of glyoxylate"/>
    <property type="evidence" value="ECO:0007669"/>
    <property type="project" value="TreeGrafter"/>
</dbReference>
<evidence type="ECO:0000256" key="1">
    <source>
        <dbReference type="ARBA" id="ARBA00001933"/>
    </source>
</evidence>
<dbReference type="Proteomes" id="UP000072421">
    <property type="component" value="Chromosome"/>
</dbReference>
<dbReference type="EMBL" id="CP013232">
    <property type="protein sequence ID" value="AMO92805.1"/>
    <property type="molecule type" value="Genomic_DNA"/>
</dbReference>
<feature type="binding site" evidence="4">
    <location>
        <position position="351"/>
    </location>
    <ligand>
        <name>substrate</name>
    </ligand>
</feature>
<evidence type="ECO:0000313" key="8">
    <source>
        <dbReference type="Proteomes" id="UP000072421"/>
    </source>
</evidence>
<evidence type="ECO:0000256" key="4">
    <source>
        <dbReference type="PIRSR" id="PIRSR000524-1"/>
    </source>
</evidence>
<dbReference type="GO" id="GO:0008453">
    <property type="term" value="F:alanine-glyoxylate transaminase activity"/>
    <property type="evidence" value="ECO:0007669"/>
    <property type="project" value="TreeGrafter"/>
</dbReference>
<evidence type="ECO:0000256" key="5">
    <source>
        <dbReference type="PIRSR" id="PIRSR000524-50"/>
    </source>
</evidence>
<evidence type="ECO:0000256" key="2">
    <source>
        <dbReference type="ARBA" id="ARBA00009236"/>
    </source>
</evidence>
<name>A0A127P578_9BURK</name>
<dbReference type="Gene3D" id="3.90.1150.10">
    <property type="entry name" value="Aspartate Aminotransferase, domain 1"/>
    <property type="match status" value="1"/>
</dbReference>
<dbReference type="GO" id="GO:0004760">
    <property type="term" value="F:L-serine-pyruvate transaminase activity"/>
    <property type="evidence" value="ECO:0007669"/>
    <property type="project" value="TreeGrafter"/>
</dbReference>
<gene>
    <name evidence="7" type="ORF">CFter6_0074</name>
</gene>
<protein>
    <submittedName>
        <fullName evidence="7">Aminotransferase class-V family protein</fullName>
    </submittedName>
</protein>
<proteinExistence type="inferred from homology"/>